<gene>
    <name evidence="3" type="ORF">ENL47_08080</name>
    <name evidence="2" type="ORF">ENM84_08365</name>
</gene>
<dbReference type="InterPro" id="IPR015419">
    <property type="entry name" value="CTAG/Pcc1"/>
</dbReference>
<comment type="caution">
    <text evidence="2">The sequence shown here is derived from an EMBL/GenBank/DDBJ whole genome shotgun (WGS) entry which is preliminary data.</text>
</comment>
<evidence type="ECO:0000313" key="2">
    <source>
        <dbReference type="EMBL" id="HHP82656.1"/>
    </source>
</evidence>
<protein>
    <recommendedName>
        <fullName evidence="4">KEOPS complex Pcc1-like subunit</fullName>
    </recommendedName>
</protein>
<accession>A0A7C5TJG5</accession>
<dbReference type="Gene3D" id="3.30.310.50">
    <property type="entry name" value="Alpha-D-phosphohexomutase, C-terminal domain"/>
    <property type="match status" value="1"/>
</dbReference>
<dbReference type="Pfam" id="PF09341">
    <property type="entry name" value="Pcc1"/>
    <property type="match status" value="1"/>
</dbReference>
<name>A0A7C5TJG5_9CREN</name>
<organism evidence="2">
    <name type="scientific">Ignisphaera aggregans</name>
    <dbReference type="NCBI Taxonomy" id="334771"/>
    <lineage>
        <taxon>Archaea</taxon>
        <taxon>Thermoproteota</taxon>
        <taxon>Thermoprotei</taxon>
        <taxon>Desulfurococcales</taxon>
        <taxon>Desulfurococcaceae</taxon>
        <taxon>Ignisphaera</taxon>
    </lineage>
</organism>
<evidence type="ECO:0000313" key="3">
    <source>
        <dbReference type="EMBL" id="HHR96741.1"/>
    </source>
</evidence>
<evidence type="ECO:0008006" key="4">
    <source>
        <dbReference type="Google" id="ProtNLM"/>
    </source>
</evidence>
<dbReference type="EMBL" id="DRUB01000159">
    <property type="protein sequence ID" value="HHR96741.1"/>
    <property type="molecule type" value="Genomic_DNA"/>
</dbReference>
<dbReference type="EMBL" id="DRZI01000358">
    <property type="protein sequence ID" value="HHP82656.1"/>
    <property type="molecule type" value="Genomic_DNA"/>
</dbReference>
<evidence type="ECO:0000256" key="1">
    <source>
        <dbReference type="ARBA" id="ARBA00007073"/>
    </source>
</evidence>
<comment type="similarity">
    <text evidence="1">Belongs to the CTAG/PCC1 family.</text>
</comment>
<dbReference type="NCBIfam" id="NF011470">
    <property type="entry name" value="PRK14887.1"/>
    <property type="match status" value="1"/>
</dbReference>
<proteinExistence type="inferred from homology"/>
<dbReference type="AlphaFoldDB" id="A0A7C5TJG5"/>
<sequence length="93" mass="10960">MSYKDYQVEITLCYENEYEKLLLNIIEKSLKAEAINPINSTRAKIELTKIEKCLKIYEEADSLSHIRAITNSYLYLIYTIQKTIDTINNIKQH</sequence>
<reference evidence="2" key="1">
    <citation type="journal article" date="2020" name="mSystems">
        <title>Genome- and Community-Level Interaction Insights into Carbon Utilization and Element Cycling Functions of Hydrothermarchaeota in Hydrothermal Sediment.</title>
        <authorList>
            <person name="Zhou Z."/>
            <person name="Liu Y."/>
            <person name="Xu W."/>
            <person name="Pan J."/>
            <person name="Luo Z.H."/>
            <person name="Li M."/>
        </authorList>
    </citation>
    <scope>NUCLEOTIDE SEQUENCE [LARGE SCALE GENOMIC DNA]</scope>
    <source>
        <strain evidence="3">SpSt-1</strain>
        <strain evidence="2">SpSt-1121</strain>
    </source>
</reference>